<evidence type="ECO:0000313" key="1">
    <source>
        <dbReference type="EMBL" id="MDQ1119032.1"/>
    </source>
</evidence>
<accession>A0AAW8GAX6</accession>
<organism evidence="1 2">
    <name type="scientific">Pseudoxanthomonas winnipegensis</name>
    <dbReference type="NCBI Taxonomy" id="2480810"/>
    <lineage>
        <taxon>Bacteria</taxon>
        <taxon>Pseudomonadati</taxon>
        <taxon>Pseudomonadota</taxon>
        <taxon>Gammaproteobacteria</taxon>
        <taxon>Lysobacterales</taxon>
        <taxon>Lysobacteraceae</taxon>
        <taxon>Pseudoxanthomonas</taxon>
    </lineage>
</organism>
<sequence length="195" mass="21549">MTEFAVNTIACVGWGSLVWNPRDLPCNGGWHNDGPLLPVEFARESGAKKNQRGDKITLVICPNSTRVRTYWVMLDVPDLIVARKCLAAREGIPKNWETDIGFADCVSGQTHGLEADTISAWAGANGLTGVVWTNLPCKFNGQHLMPSEVEVIAFLRALDGTKRVDAERYVRNTPRQIETAYRSAIEQSLGWFNCG</sequence>
<dbReference type="AlphaFoldDB" id="A0AAW8GAX6"/>
<evidence type="ECO:0008006" key="3">
    <source>
        <dbReference type="Google" id="ProtNLM"/>
    </source>
</evidence>
<dbReference type="RefSeq" id="WP_306991920.1">
    <property type="nucleotide sequence ID" value="NZ_JAUTBB010000001.1"/>
</dbReference>
<reference evidence="1" key="1">
    <citation type="submission" date="2023-07" db="EMBL/GenBank/DDBJ databases">
        <title>Functional and genomic diversity of the sorghum phyllosphere microbiome.</title>
        <authorList>
            <person name="Shade A."/>
        </authorList>
    </citation>
    <scope>NUCLEOTIDE SEQUENCE</scope>
    <source>
        <strain evidence="1">SORGH_AS_0908</strain>
    </source>
</reference>
<protein>
    <recommendedName>
        <fullName evidence="3">Gamma-glutamylcyclotransferase</fullName>
    </recommendedName>
</protein>
<dbReference type="Proteomes" id="UP001234354">
    <property type="component" value="Unassembled WGS sequence"/>
</dbReference>
<comment type="caution">
    <text evidence="1">The sequence shown here is derived from an EMBL/GenBank/DDBJ whole genome shotgun (WGS) entry which is preliminary data.</text>
</comment>
<gene>
    <name evidence="1" type="ORF">QE383_001340</name>
</gene>
<dbReference type="EMBL" id="JAUTBB010000001">
    <property type="protein sequence ID" value="MDQ1119032.1"/>
    <property type="molecule type" value="Genomic_DNA"/>
</dbReference>
<name>A0AAW8GAX6_9GAMM</name>
<evidence type="ECO:0000313" key="2">
    <source>
        <dbReference type="Proteomes" id="UP001234354"/>
    </source>
</evidence>
<proteinExistence type="predicted"/>